<evidence type="ECO:0000313" key="3">
    <source>
        <dbReference type="Proteomes" id="UP000182569"/>
    </source>
</evidence>
<dbReference type="RefSeq" id="WP_071613543.1">
    <property type="nucleotide sequence ID" value="NZ_CP015756.1"/>
</dbReference>
<evidence type="ECO:0000313" key="2">
    <source>
        <dbReference type="EMBL" id="APC41248.1"/>
    </source>
</evidence>
<gene>
    <name evidence="2" type="ORF">A7L45_14765</name>
</gene>
<dbReference type="KEGG" id="ceu:A7L45_14765"/>
<name>A0A1J0GJZ1_9CLOT</name>
<dbReference type="EMBL" id="CP015756">
    <property type="protein sequence ID" value="APC41248.1"/>
    <property type="molecule type" value="Genomic_DNA"/>
</dbReference>
<dbReference type="STRING" id="1552.A7L45_14765"/>
<sequence length="227" mass="25165">MINSEDLKEYLYDKGASLVGFANLESIVDSEINHGISIAINIPVEVVKSICNGPNMDYFNQYHSLNNKLNEIANSGAEYLQNKGYKAVAQTTDVVKKFSNYRTLLPHKTVATMSGLGWIGKNALLTTDEFGSSIRLTSIITNAKLDYGTPVTESKCGDCLKCKDACPGRAISGELWHVGIDRDEFINIINCRRKARQIANDKIAKEITLCGKCIEICPYTQRYIKKG</sequence>
<organism evidence="2 3">
    <name type="scientific">Clostridium estertheticum subsp. estertheticum</name>
    <dbReference type="NCBI Taxonomy" id="1552"/>
    <lineage>
        <taxon>Bacteria</taxon>
        <taxon>Bacillati</taxon>
        <taxon>Bacillota</taxon>
        <taxon>Clostridia</taxon>
        <taxon>Eubacteriales</taxon>
        <taxon>Clostridiaceae</taxon>
        <taxon>Clostridium</taxon>
    </lineage>
</organism>
<dbReference type="PANTHER" id="PTHR42827:SF1">
    <property type="entry name" value="IRON-SULFUR CLUSTER-BINDING PROTEIN"/>
    <property type="match status" value="1"/>
</dbReference>
<dbReference type="InterPro" id="IPR017896">
    <property type="entry name" value="4Fe4S_Fe-S-bd"/>
</dbReference>
<dbReference type="PROSITE" id="PS51379">
    <property type="entry name" value="4FE4S_FER_2"/>
    <property type="match status" value="1"/>
</dbReference>
<protein>
    <submittedName>
        <fullName evidence="2">(Fe-S)-binding protein</fullName>
    </submittedName>
</protein>
<dbReference type="Pfam" id="PF13484">
    <property type="entry name" value="Fer4_16"/>
    <property type="match status" value="1"/>
</dbReference>
<dbReference type="OrthoDB" id="9815745at2"/>
<evidence type="ECO:0000259" key="1">
    <source>
        <dbReference type="PROSITE" id="PS51379"/>
    </source>
</evidence>
<feature type="domain" description="4Fe-4S ferredoxin-type" evidence="1">
    <location>
        <begin position="147"/>
        <end position="176"/>
    </location>
</feature>
<proteinExistence type="predicted"/>
<dbReference type="Proteomes" id="UP000182569">
    <property type="component" value="Chromosome"/>
</dbReference>
<dbReference type="SUPFAM" id="SSF46548">
    <property type="entry name" value="alpha-helical ferredoxin"/>
    <property type="match status" value="1"/>
</dbReference>
<reference evidence="3" key="1">
    <citation type="journal article" date="2016" name="Front. Microbiol.">
        <title>Complete Genome Sequence of Clostridium estertheticum DSM 8809, a Microbe Identified in Spoiled Vacuum Packed Beef.</title>
        <authorList>
            <person name="Yu Z."/>
            <person name="Gunn L."/>
            <person name="Brennan E."/>
            <person name="Reid R."/>
            <person name="Wall P.G."/>
            <person name="Gaora O.P."/>
            <person name="Hurley D."/>
            <person name="Bolton D."/>
            <person name="Fanning S."/>
        </authorList>
    </citation>
    <scope>NUCLEOTIDE SEQUENCE [LARGE SCALE GENOMIC DNA]</scope>
    <source>
        <strain evidence="3">DSM 8809</strain>
    </source>
</reference>
<accession>A0A1J0GJZ1</accession>
<dbReference type="AlphaFoldDB" id="A0A1J0GJZ1"/>
<dbReference type="PANTHER" id="PTHR42827">
    <property type="entry name" value="IRON-SULFUR CLUSTER-BINDING PROTEIN-RELATED"/>
    <property type="match status" value="1"/>
</dbReference>
<keyword evidence="3" id="KW-1185">Reference proteome</keyword>